<reference evidence="3 4" key="1">
    <citation type="submission" date="2009-06" db="EMBL/GenBank/DDBJ databases">
        <title>The draft genome of Clostridium carboxidivorans P7.</title>
        <authorList>
            <consortium name="US DOE Joint Genome Institute (JGI-PGF)"/>
            <person name="Lucas S."/>
            <person name="Copeland A."/>
            <person name="Lapidus A."/>
            <person name="Glavina del Rio T."/>
            <person name="Tice H."/>
            <person name="Bruce D."/>
            <person name="Goodwin L."/>
            <person name="Pitluck S."/>
            <person name="Larimer F."/>
            <person name="Land M.L."/>
            <person name="Hauser L."/>
            <person name="Hemme C.L."/>
        </authorList>
    </citation>
    <scope>NUCLEOTIDE SEQUENCE [LARGE SCALE GENOMIC DNA]</scope>
    <source>
        <strain evidence="3 4">P7</strain>
    </source>
</reference>
<dbReference type="GO" id="GO:0003676">
    <property type="term" value="F:nucleic acid binding"/>
    <property type="evidence" value="ECO:0007669"/>
    <property type="project" value="InterPro"/>
</dbReference>
<feature type="domain" description="YhcG PDDEXK nuclease" evidence="1">
    <location>
        <begin position="225"/>
        <end position="376"/>
    </location>
</feature>
<dbReference type="PANTHER" id="PTHR30547:SF0">
    <property type="entry name" value="BLR8175 PROTEIN"/>
    <property type="match status" value="1"/>
</dbReference>
<dbReference type="eggNOG" id="COG4804">
    <property type="taxonomic scope" value="Bacteria"/>
</dbReference>
<keyword evidence="4" id="KW-1185">Reference proteome</keyword>
<dbReference type="OrthoDB" id="9801263at2"/>
<dbReference type="InterPro" id="IPR011856">
    <property type="entry name" value="tRNA_endonuc-like_dom_sf"/>
</dbReference>
<dbReference type="Pfam" id="PF17761">
    <property type="entry name" value="DUF1016_N"/>
    <property type="match status" value="1"/>
</dbReference>
<proteinExistence type="predicted"/>
<dbReference type="Gene3D" id="3.40.1350.10">
    <property type="match status" value="1"/>
</dbReference>
<dbReference type="PATRIC" id="fig|536227.13.peg.3003"/>
<dbReference type="STRING" id="536227.Ccar_14330"/>
<evidence type="ECO:0008006" key="5">
    <source>
        <dbReference type="Google" id="ProtNLM"/>
    </source>
</evidence>
<dbReference type="RefSeq" id="WP_007062513.1">
    <property type="nucleotide sequence ID" value="NZ_ACVI01000071.1"/>
</dbReference>
<evidence type="ECO:0000313" key="3">
    <source>
        <dbReference type="EMBL" id="EET85899.1"/>
    </source>
</evidence>
<dbReference type="InterPro" id="IPR009362">
    <property type="entry name" value="YhcG_C"/>
</dbReference>
<dbReference type="InterPro" id="IPR053148">
    <property type="entry name" value="PD-DEXK-like_domain"/>
</dbReference>
<protein>
    <recommendedName>
        <fullName evidence="5">DUF1016 domain-containing protein</fullName>
    </recommendedName>
</protein>
<gene>
    <name evidence="3" type="ORF">CcarbDRAFT_3628</name>
</gene>
<name>C6PXW1_9CLOT</name>
<feature type="domain" description="YhcG N-terminal" evidence="2">
    <location>
        <begin position="15"/>
        <end position="145"/>
    </location>
</feature>
<sequence length="393" mass="46188">MLKEYDKGYVTFLNELKDKIIDSQQKAVISVNKELLMLYWNIGNLILNKQGEGVLEDLIVDELSEDLKIAFPNMQGFSERNLRCMRKFAEAYKDEEFAKEVASKISWSHNIILMDEIDDYDKRVYYINKIIENSWGKTTLIKEIEIENSEEESLNDTDEKENYKEDIDEADVNEEQDSKIDNNDVIESKPIVENVEKTDSELKELWEEKDNHIDEMILKQDISIELIKDKYMLDFLTFLEEATEKDLQKQFENHVVEYFLEIHAGFSFVGSNFHIEVEKEDYYVGLLFYNLDIRCYVNVELKIGKFRPEYLGKLSFYLSLIDDNLKKKEDKPSIGILICKDEEKLIVQYAFKDDVNSEEDKEYSLAQDIPKEFKPILPTVKKIGLGIKEKLKG</sequence>
<evidence type="ECO:0000313" key="4">
    <source>
        <dbReference type="Proteomes" id="UP000004198"/>
    </source>
</evidence>
<dbReference type="Proteomes" id="UP000004198">
    <property type="component" value="Unassembled WGS sequence"/>
</dbReference>
<evidence type="ECO:0000259" key="1">
    <source>
        <dbReference type="Pfam" id="PF06250"/>
    </source>
</evidence>
<dbReference type="PANTHER" id="PTHR30547">
    <property type="entry name" value="UNCHARACTERIZED PROTEIN YHCG-RELATED"/>
    <property type="match status" value="1"/>
</dbReference>
<organism evidence="3 4">
    <name type="scientific">Clostridium carboxidivorans P7</name>
    <dbReference type="NCBI Taxonomy" id="536227"/>
    <lineage>
        <taxon>Bacteria</taxon>
        <taxon>Bacillati</taxon>
        <taxon>Bacillota</taxon>
        <taxon>Clostridia</taxon>
        <taxon>Eubacteriales</taxon>
        <taxon>Clostridiaceae</taxon>
        <taxon>Clostridium</taxon>
    </lineage>
</organism>
<comment type="caution">
    <text evidence="3">The sequence shown here is derived from an EMBL/GenBank/DDBJ whole genome shotgun (WGS) entry which is preliminary data.</text>
</comment>
<dbReference type="EMBL" id="ACVI01000071">
    <property type="protein sequence ID" value="EET85899.1"/>
    <property type="molecule type" value="Genomic_DNA"/>
</dbReference>
<dbReference type="KEGG" id="cck:Ccar_14330"/>
<accession>C6PXW1</accession>
<dbReference type="InterPro" id="IPR041527">
    <property type="entry name" value="YhcG_N"/>
</dbReference>
<evidence type="ECO:0000259" key="2">
    <source>
        <dbReference type="Pfam" id="PF17761"/>
    </source>
</evidence>
<dbReference type="Pfam" id="PF06250">
    <property type="entry name" value="YhcG_C"/>
    <property type="match status" value="1"/>
</dbReference>
<dbReference type="AlphaFoldDB" id="C6PXW1"/>